<evidence type="ECO:0000313" key="2">
    <source>
        <dbReference type="EMBL" id="POM73045.1"/>
    </source>
</evidence>
<reference evidence="2 3" key="1">
    <citation type="journal article" date="2017" name="Genome Biol. Evol.">
        <title>Phytophthora megakarya and P. palmivora, closely related causal agents of cacao black pod rot, underwent increases in genome sizes and gene numbers by different mechanisms.</title>
        <authorList>
            <person name="Ali S.S."/>
            <person name="Shao J."/>
            <person name="Lary D.J."/>
            <person name="Kronmiller B."/>
            <person name="Shen D."/>
            <person name="Strem M.D."/>
            <person name="Amoako-Attah I."/>
            <person name="Akrofi A.Y."/>
            <person name="Begoude B.A."/>
            <person name="Ten Hoopen G.M."/>
            <person name="Coulibaly K."/>
            <person name="Kebe B.I."/>
            <person name="Melnick R.L."/>
            <person name="Guiltinan M.J."/>
            <person name="Tyler B.M."/>
            <person name="Meinhardt L.W."/>
            <person name="Bailey B.A."/>
        </authorList>
    </citation>
    <scope>NUCLEOTIDE SEQUENCE [LARGE SCALE GENOMIC DNA]</scope>
    <source>
        <strain evidence="3">sbr112.9</strain>
    </source>
</reference>
<accession>A0A2P4Y5D9</accession>
<keyword evidence="3" id="KW-1185">Reference proteome</keyword>
<evidence type="ECO:0000259" key="1">
    <source>
        <dbReference type="Pfam" id="PF01370"/>
    </source>
</evidence>
<gene>
    <name evidence="2" type="ORF">PHPALM_10147</name>
</gene>
<sequence>MARVLVLGGTSYVAQFVLQRLQQDETLRVATGDTTREIDVVACTIRSEPFAPLPAGFATAGSESASLSIRPVQVYWQVDVVDLQTLEKCIKDFHPTVIINCTAISSPAACEKDPEKARNVNEPRGVVSLLGNLPWQIRFVHLSTDFVYDGKKPLGDCYKEDDTVESSELSVYGAGKLRFDQFLLEYDSSPNLQVLVLRIANVVGPAAPLFPDKSAPKFMQWLHRQLFQPEIDSTPLKLWSDEFRSYLYIVDLVTIMLKLLAIGSNNHATLVNVGGLEAFSRVEIAHKYLAACALHNPTAVDKVTREIEPTLRAQVNLGYPSPLNTKLSTELLGELLSNFTWTPTGEILYKISRSFLA</sequence>
<dbReference type="InterPro" id="IPR036291">
    <property type="entry name" value="NAD(P)-bd_dom_sf"/>
</dbReference>
<feature type="domain" description="NAD-dependent epimerase/dehydratase" evidence="1">
    <location>
        <begin position="4"/>
        <end position="274"/>
    </location>
</feature>
<organism evidence="2 3">
    <name type="scientific">Phytophthora palmivora</name>
    <dbReference type="NCBI Taxonomy" id="4796"/>
    <lineage>
        <taxon>Eukaryota</taxon>
        <taxon>Sar</taxon>
        <taxon>Stramenopiles</taxon>
        <taxon>Oomycota</taxon>
        <taxon>Peronosporomycetes</taxon>
        <taxon>Peronosporales</taxon>
        <taxon>Peronosporaceae</taxon>
        <taxon>Phytophthora</taxon>
    </lineage>
</organism>
<dbReference type="PANTHER" id="PTHR43242:SF1">
    <property type="entry name" value="NAD(P)-BINDING ROSSMANN-FOLD SUPERFAMILY PROTEIN"/>
    <property type="match status" value="1"/>
</dbReference>
<dbReference type="InterPro" id="IPR001509">
    <property type="entry name" value="Epimerase_deHydtase"/>
</dbReference>
<protein>
    <submittedName>
        <fullName evidence="2">NAD(P)-binding protein</fullName>
    </submittedName>
</protein>
<dbReference type="Gene3D" id="3.40.50.720">
    <property type="entry name" value="NAD(P)-binding Rossmann-like Domain"/>
    <property type="match status" value="1"/>
</dbReference>
<dbReference type="Proteomes" id="UP000237271">
    <property type="component" value="Unassembled WGS sequence"/>
</dbReference>
<evidence type="ECO:0000313" key="3">
    <source>
        <dbReference type="Proteomes" id="UP000237271"/>
    </source>
</evidence>
<dbReference type="Pfam" id="PF01370">
    <property type="entry name" value="Epimerase"/>
    <property type="match status" value="1"/>
</dbReference>
<dbReference type="SUPFAM" id="SSF51735">
    <property type="entry name" value="NAD(P)-binding Rossmann-fold domains"/>
    <property type="match status" value="1"/>
</dbReference>
<name>A0A2P4Y5D9_9STRA</name>
<dbReference type="PANTHER" id="PTHR43242">
    <property type="entry name" value="NAD(P)-BINDING ROSSMANN-FOLD SUPERFAMILY PROTEIN"/>
    <property type="match status" value="1"/>
</dbReference>
<comment type="caution">
    <text evidence="2">The sequence shown here is derived from an EMBL/GenBank/DDBJ whole genome shotgun (WGS) entry which is preliminary data.</text>
</comment>
<dbReference type="OrthoDB" id="6235964at2759"/>
<dbReference type="AlphaFoldDB" id="A0A2P4Y5D9"/>
<dbReference type="EMBL" id="NCKW01005320">
    <property type="protein sequence ID" value="POM73045.1"/>
    <property type="molecule type" value="Genomic_DNA"/>
</dbReference>
<proteinExistence type="predicted"/>